<dbReference type="PANTHER" id="PTHR45228">
    <property type="entry name" value="CYCLIC DI-GMP PHOSPHODIESTERASE TM_0186-RELATED"/>
    <property type="match status" value="1"/>
</dbReference>
<dbReference type="Pfam" id="PF13487">
    <property type="entry name" value="HD_5"/>
    <property type="match status" value="1"/>
</dbReference>
<dbReference type="AlphaFoldDB" id="A0A254PR94"/>
<dbReference type="Proteomes" id="UP000198104">
    <property type="component" value="Unassembled WGS sequence"/>
</dbReference>
<proteinExistence type="predicted"/>
<sequence>MELTNQIMYLGAALVTLVIALNSSVELKTRIAINSSGLYWSIAGYLMALSCFSFVFFPWSGKALTIGDLLQLGSDIALGLLFRAIYTRITKKQLVYFISGTLATCMLYVWVVINGNYGARVEFIAISTILLSLWQLYELHGCFKKDKSYYLRFIYLAIFVQIALLVSRVIVTGLDLSAHASTFDEHQDEFFVRLAYIFCYIVIFIFLGNYFYNHLWKLSISLNQKQEDNMLSILNSLALARDDETGHHILRTQKYVHALAIRLKSIGFYGAQLEEAYVDILYKAAPLHDIGKVGIPDQILNKPGRLTVEERNIMMTHAAMGASILEVAKDKIENTNDVLSVASTIAESHHEKWDGTGYPAGLKGNAIPLSARIMALADVYDALTTVRPYKKAWTHEDASEEIIRNSGIAFDPAVVEAFISEKSYFKEVAEAFYLEERAVSAAIGS</sequence>
<keyword evidence="1" id="KW-0812">Transmembrane</keyword>
<feature type="transmembrane region" description="Helical" evidence="1">
    <location>
        <begin position="94"/>
        <end position="113"/>
    </location>
</feature>
<feature type="transmembrane region" description="Helical" evidence="1">
    <location>
        <begin position="37"/>
        <end position="57"/>
    </location>
</feature>
<feature type="transmembrane region" description="Helical" evidence="1">
    <location>
        <begin position="190"/>
        <end position="212"/>
    </location>
</feature>
<evidence type="ECO:0000256" key="1">
    <source>
        <dbReference type="SAM" id="Phobius"/>
    </source>
</evidence>
<evidence type="ECO:0000313" key="4">
    <source>
        <dbReference type="Proteomes" id="UP000198104"/>
    </source>
</evidence>
<organism evidence="3 4">
    <name type="scientific">Polynucleobacter aenigmaticus</name>
    <dbReference type="NCBI Taxonomy" id="1743164"/>
    <lineage>
        <taxon>Bacteria</taxon>
        <taxon>Pseudomonadati</taxon>
        <taxon>Pseudomonadota</taxon>
        <taxon>Betaproteobacteria</taxon>
        <taxon>Burkholderiales</taxon>
        <taxon>Burkholderiaceae</taxon>
        <taxon>Polynucleobacter</taxon>
    </lineage>
</organism>
<gene>
    <name evidence="3" type="ORF">CBI30_10810</name>
</gene>
<protein>
    <recommendedName>
        <fullName evidence="2">HD-GYP domain-containing protein</fullName>
    </recommendedName>
</protein>
<dbReference type="Gene3D" id="1.10.3210.10">
    <property type="entry name" value="Hypothetical protein af1432"/>
    <property type="match status" value="1"/>
</dbReference>
<dbReference type="SMART" id="SM00471">
    <property type="entry name" value="HDc"/>
    <property type="match status" value="1"/>
</dbReference>
<keyword evidence="1" id="KW-1133">Transmembrane helix</keyword>
<name>A0A254PR94_9BURK</name>
<evidence type="ECO:0000259" key="2">
    <source>
        <dbReference type="PROSITE" id="PS51832"/>
    </source>
</evidence>
<feature type="transmembrane region" description="Helical" evidence="1">
    <location>
        <begin position="63"/>
        <end position="82"/>
    </location>
</feature>
<dbReference type="GO" id="GO:0008081">
    <property type="term" value="F:phosphoric diester hydrolase activity"/>
    <property type="evidence" value="ECO:0007669"/>
    <property type="project" value="UniProtKB-ARBA"/>
</dbReference>
<reference evidence="3 4" key="1">
    <citation type="submission" date="2017-05" db="EMBL/GenBank/DDBJ databases">
        <title>Polynucleobacter sp. MWH-K35W1 isolated from the permanently anoxic monimolimnion of a meromictic lake.</title>
        <authorList>
            <person name="Hahn M.W."/>
        </authorList>
    </citation>
    <scope>NUCLEOTIDE SEQUENCE [LARGE SCALE GENOMIC DNA]</scope>
    <source>
        <strain evidence="3 4">MWH-K35W1</strain>
    </source>
</reference>
<evidence type="ECO:0000313" key="3">
    <source>
        <dbReference type="EMBL" id="OWS69019.1"/>
    </source>
</evidence>
<dbReference type="SUPFAM" id="SSF109604">
    <property type="entry name" value="HD-domain/PDEase-like"/>
    <property type="match status" value="1"/>
</dbReference>
<keyword evidence="4" id="KW-1185">Reference proteome</keyword>
<dbReference type="CDD" id="cd00077">
    <property type="entry name" value="HDc"/>
    <property type="match status" value="1"/>
</dbReference>
<feature type="domain" description="HD-GYP" evidence="2">
    <location>
        <begin position="223"/>
        <end position="434"/>
    </location>
</feature>
<comment type="caution">
    <text evidence="3">The sequence shown here is derived from an EMBL/GenBank/DDBJ whole genome shotgun (WGS) entry which is preliminary data.</text>
</comment>
<accession>A0A254PR94</accession>
<feature type="transmembrane region" description="Helical" evidence="1">
    <location>
        <begin position="149"/>
        <end position="170"/>
    </location>
</feature>
<feature type="transmembrane region" description="Helical" evidence="1">
    <location>
        <begin position="119"/>
        <end position="137"/>
    </location>
</feature>
<dbReference type="EMBL" id="NGUO01000026">
    <property type="protein sequence ID" value="OWS69019.1"/>
    <property type="molecule type" value="Genomic_DNA"/>
</dbReference>
<dbReference type="PROSITE" id="PS51832">
    <property type="entry name" value="HD_GYP"/>
    <property type="match status" value="1"/>
</dbReference>
<dbReference type="InterPro" id="IPR003607">
    <property type="entry name" value="HD/PDEase_dom"/>
</dbReference>
<dbReference type="InterPro" id="IPR052020">
    <property type="entry name" value="Cyclic_di-GMP/3'3'-cGAMP_PDE"/>
</dbReference>
<dbReference type="OrthoDB" id="9774747at2"/>
<feature type="transmembrane region" description="Helical" evidence="1">
    <location>
        <begin position="6"/>
        <end position="25"/>
    </location>
</feature>
<dbReference type="RefSeq" id="WP_088528304.1">
    <property type="nucleotide sequence ID" value="NZ_NGUO01000026.1"/>
</dbReference>
<keyword evidence="1" id="KW-0472">Membrane</keyword>
<dbReference type="InterPro" id="IPR037522">
    <property type="entry name" value="HD_GYP_dom"/>
</dbReference>
<dbReference type="PANTHER" id="PTHR45228:SF5">
    <property type="entry name" value="CYCLIC DI-GMP PHOSPHODIESTERASE VC_1348-RELATED"/>
    <property type="match status" value="1"/>
</dbReference>